<evidence type="ECO:0000313" key="4">
    <source>
        <dbReference type="Proteomes" id="UP000791440"/>
    </source>
</evidence>
<protein>
    <submittedName>
        <fullName evidence="3">Uncharacterized protein</fullName>
    </submittedName>
</protein>
<feature type="region of interest" description="Disordered" evidence="2">
    <location>
        <begin position="1"/>
        <end position="85"/>
    </location>
</feature>
<proteinExistence type="predicted"/>
<dbReference type="EMBL" id="JH669177">
    <property type="protein sequence ID" value="KAG6464481.1"/>
    <property type="molecule type" value="Genomic_DNA"/>
</dbReference>
<dbReference type="Proteomes" id="UP000791440">
    <property type="component" value="Unassembled WGS sequence"/>
</dbReference>
<comment type="caution">
    <text evidence="3">The sequence shown here is derived from an EMBL/GenBank/DDBJ whole genome shotgun (WGS) entry which is preliminary data.</text>
</comment>
<feature type="compositionally biased region" description="Basic and acidic residues" evidence="2">
    <location>
        <begin position="30"/>
        <end position="50"/>
    </location>
</feature>
<reference evidence="3" key="2">
    <citation type="submission" date="2020-12" db="EMBL/GenBank/DDBJ databases">
        <authorList>
            <person name="Kanost M."/>
        </authorList>
    </citation>
    <scope>NUCLEOTIDE SEQUENCE</scope>
</reference>
<accession>A0A922D080</accession>
<feature type="region of interest" description="Disordered" evidence="2">
    <location>
        <begin position="258"/>
        <end position="291"/>
    </location>
</feature>
<sequence>MFESRHRPDDLFMDPEEDNSNRSTPNRQSRGRDSLISRTDQSEKDEEHSSRPSSVLETRKRRQSSHDLHRSVTRYSPSPHDHSRIDDALKQFDSGDSEVVQLKQQLSVCQQELEELRERYKDLDEECETCAEYLHWTKLHSLVVDRMSYDAEVEKNKKLSKTIEELRYKNQDLKMTLAKMQKALEKHSGKDNRELEAMKEELKDLKDELAELRQRNKELDEECETCAEYLRERDEQNRRLKEAKAALEAKLQEYQESSGTLARSKSARRKRQTMHDLNRSSAVNLSDAATETTEDFLSSQVERDDSCREATNDPHSREIKRLKIAVEKLSQQKAALEKQLLSNSHTPAHPTVYVATGSAIVQNQQLTDVMKENQKLKNINAKLINICKKRGKSEANRENEDPSNQ</sequence>
<reference evidence="3" key="1">
    <citation type="journal article" date="2016" name="Insect Biochem. Mol. Biol.">
        <title>Multifaceted biological insights from a draft genome sequence of the tobacco hornworm moth, Manduca sexta.</title>
        <authorList>
            <person name="Kanost M.R."/>
            <person name="Arrese E.L."/>
            <person name="Cao X."/>
            <person name="Chen Y.R."/>
            <person name="Chellapilla S."/>
            <person name="Goldsmith M.R."/>
            <person name="Grosse-Wilde E."/>
            <person name="Heckel D.G."/>
            <person name="Herndon N."/>
            <person name="Jiang H."/>
            <person name="Papanicolaou A."/>
            <person name="Qu J."/>
            <person name="Soulages J.L."/>
            <person name="Vogel H."/>
            <person name="Walters J."/>
            <person name="Waterhouse R.M."/>
            <person name="Ahn S.J."/>
            <person name="Almeida F.C."/>
            <person name="An C."/>
            <person name="Aqrawi P."/>
            <person name="Bretschneider A."/>
            <person name="Bryant W.B."/>
            <person name="Bucks S."/>
            <person name="Chao H."/>
            <person name="Chevignon G."/>
            <person name="Christen J.M."/>
            <person name="Clarke D.F."/>
            <person name="Dittmer N.T."/>
            <person name="Ferguson L.C.F."/>
            <person name="Garavelou S."/>
            <person name="Gordon K.H.J."/>
            <person name="Gunaratna R.T."/>
            <person name="Han Y."/>
            <person name="Hauser F."/>
            <person name="He Y."/>
            <person name="Heidel-Fischer H."/>
            <person name="Hirsh A."/>
            <person name="Hu Y."/>
            <person name="Jiang H."/>
            <person name="Kalra D."/>
            <person name="Klinner C."/>
            <person name="Konig C."/>
            <person name="Kovar C."/>
            <person name="Kroll A.R."/>
            <person name="Kuwar S.S."/>
            <person name="Lee S.L."/>
            <person name="Lehman R."/>
            <person name="Li K."/>
            <person name="Li Z."/>
            <person name="Liang H."/>
            <person name="Lovelace S."/>
            <person name="Lu Z."/>
            <person name="Mansfield J.H."/>
            <person name="McCulloch K.J."/>
            <person name="Mathew T."/>
            <person name="Morton B."/>
            <person name="Muzny D.M."/>
            <person name="Neunemann D."/>
            <person name="Ongeri F."/>
            <person name="Pauchet Y."/>
            <person name="Pu L.L."/>
            <person name="Pyrousis I."/>
            <person name="Rao X.J."/>
            <person name="Redding A."/>
            <person name="Roesel C."/>
            <person name="Sanchez-Gracia A."/>
            <person name="Schaack S."/>
            <person name="Shukla A."/>
            <person name="Tetreau G."/>
            <person name="Wang Y."/>
            <person name="Xiong G.H."/>
            <person name="Traut W."/>
            <person name="Walsh T.K."/>
            <person name="Worley K.C."/>
            <person name="Wu D."/>
            <person name="Wu W."/>
            <person name="Wu Y.Q."/>
            <person name="Zhang X."/>
            <person name="Zou Z."/>
            <person name="Zucker H."/>
            <person name="Briscoe A.D."/>
            <person name="Burmester T."/>
            <person name="Clem R.J."/>
            <person name="Feyereisen R."/>
            <person name="Grimmelikhuijzen C.J.P."/>
            <person name="Hamodrakas S.J."/>
            <person name="Hansson B.S."/>
            <person name="Huguet E."/>
            <person name="Jermiin L.S."/>
            <person name="Lan Q."/>
            <person name="Lehman H.K."/>
            <person name="Lorenzen M."/>
            <person name="Merzendorfer H."/>
            <person name="Michalopoulos I."/>
            <person name="Morton D.B."/>
            <person name="Muthukrishnan S."/>
            <person name="Oakeshott J.G."/>
            <person name="Palmer W."/>
            <person name="Park Y."/>
            <person name="Passarelli A.L."/>
            <person name="Rozas J."/>
            <person name="Schwartz L.M."/>
            <person name="Smith W."/>
            <person name="Southgate A."/>
            <person name="Vilcinskas A."/>
            <person name="Vogt R."/>
            <person name="Wang P."/>
            <person name="Werren J."/>
            <person name="Yu X.Q."/>
            <person name="Zhou J.J."/>
            <person name="Brown S.J."/>
            <person name="Scherer S.E."/>
            <person name="Richards S."/>
            <person name="Blissard G.W."/>
        </authorList>
    </citation>
    <scope>NUCLEOTIDE SEQUENCE</scope>
</reference>
<keyword evidence="1" id="KW-0175">Coiled coil</keyword>
<feature type="compositionally biased region" description="Polar residues" evidence="2">
    <location>
        <begin position="279"/>
        <end position="291"/>
    </location>
</feature>
<evidence type="ECO:0000256" key="2">
    <source>
        <dbReference type="SAM" id="MobiDB-lite"/>
    </source>
</evidence>
<dbReference type="AlphaFoldDB" id="A0A922D080"/>
<feature type="compositionally biased region" description="Basic and acidic residues" evidence="2">
    <location>
        <begin position="1"/>
        <end position="10"/>
    </location>
</feature>
<feature type="coiled-coil region" evidence="1">
    <location>
        <begin position="99"/>
        <end position="257"/>
    </location>
</feature>
<gene>
    <name evidence="3" type="ORF">O3G_MSEX014547</name>
</gene>
<keyword evidence="4" id="KW-1185">Reference proteome</keyword>
<evidence type="ECO:0000256" key="1">
    <source>
        <dbReference type="SAM" id="Coils"/>
    </source>
</evidence>
<evidence type="ECO:0000313" key="3">
    <source>
        <dbReference type="EMBL" id="KAG6464481.1"/>
    </source>
</evidence>
<organism evidence="3 4">
    <name type="scientific">Manduca sexta</name>
    <name type="common">Tobacco hawkmoth</name>
    <name type="synonym">Tobacco hornworm</name>
    <dbReference type="NCBI Taxonomy" id="7130"/>
    <lineage>
        <taxon>Eukaryota</taxon>
        <taxon>Metazoa</taxon>
        <taxon>Ecdysozoa</taxon>
        <taxon>Arthropoda</taxon>
        <taxon>Hexapoda</taxon>
        <taxon>Insecta</taxon>
        <taxon>Pterygota</taxon>
        <taxon>Neoptera</taxon>
        <taxon>Endopterygota</taxon>
        <taxon>Lepidoptera</taxon>
        <taxon>Glossata</taxon>
        <taxon>Ditrysia</taxon>
        <taxon>Bombycoidea</taxon>
        <taxon>Sphingidae</taxon>
        <taxon>Sphinginae</taxon>
        <taxon>Sphingini</taxon>
        <taxon>Manduca</taxon>
    </lineage>
</organism>
<name>A0A922D080_MANSE</name>